<sequence>MTYPSDPAAPAPRPGTPDGAWAPPQGGASAAAPEDQQKSGAKKWLGIGGAVLAAAVVGLGSLTGWFGAGDPEVGDCVQSSGESDVEVVDCDAPEAQFRIVGIDEQEMTRSEFDAASIEDLCVDFAETEGALWFGDLMTEPGTIYCAAAI</sequence>
<organism evidence="3 4">
    <name type="scientific">Blastococcus tunisiensis</name>
    <dbReference type="NCBI Taxonomy" id="1798228"/>
    <lineage>
        <taxon>Bacteria</taxon>
        <taxon>Bacillati</taxon>
        <taxon>Actinomycetota</taxon>
        <taxon>Actinomycetes</taxon>
        <taxon>Geodermatophilales</taxon>
        <taxon>Geodermatophilaceae</taxon>
        <taxon>Blastococcus</taxon>
    </lineage>
</organism>
<dbReference type="EMBL" id="FOND01000026">
    <property type="protein sequence ID" value="SFF77487.1"/>
    <property type="molecule type" value="Genomic_DNA"/>
</dbReference>
<keyword evidence="4" id="KW-1185">Reference proteome</keyword>
<dbReference type="AlphaFoldDB" id="A0A1I2LJ72"/>
<feature type="compositionally biased region" description="Low complexity" evidence="1">
    <location>
        <begin position="19"/>
        <end position="33"/>
    </location>
</feature>
<evidence type="ECO:0000313" key="4">
    <source>
        <dbReference type="Proteomes" id="UP000198589"/>
    </source>
</evidence>
<feature type="transmembrane region" description="Helical" evidence="2">
    <location>
        <begin position="44"/>
        <end position="68"/>
    </location>
</feature>
<dbReference type="STRING" id="1798228.SAMN05216574_12658"/>
<keyword evidence="2" id="KW-0812">Transmembrane</keyword>
<reference evidence="4" key="1">
    <citation type="submission" date="2016-10" db="EMBL/GenBank/DDBJ databases">
        <authorList>
            <person name="Varghese N."/>
            <person name="Submissions S."/>
        </authorList>
    </citation>
    <scope>NUCLEOTIDE SEQUENCE [LARGE SCALE GENOMIC DNA]</scope>
    <source>
        <strain evidence="4">DSM 46838</strain>
    </source>
</reference>
<name>A0A1I2LJ72_9ACTN</name>
<keyword evidence="2" id="KW-1133">Transmembrane helix</keyword>
<protein>
    <submittedName>
        <fullName evidence="3">Uncharacterized protein</fullName>
    </submittedName>
</protein>
<accession>A0A1I2LJ72</accession>
<proteinExistence type="predicted"/>
<dbReference type="Proteomes" id="UP000198589">
    <property type="component" value="Unassembled WGS sequence"/>
</dbReference>
<feature type="region of interest" description="Disordered" evidence="1">
    <location>
        <begin position="1"/>
        <end position="40"/>
    </location>
</feature>
<dbReference type="RefSeq" id="WP_092203329.1">
    <property type="nucleotide sequence ID" value="NZ_FOND01000026.1"/>
</dbReference>
<gene>
    <name evidence="3" type="ORF">SAMN05216574_12658</name>
</gene>
<evidence type="ECO:0000256" key="1">
    <source>
        <dbReference type="SAM" id="MobiDB-lite"/>
    </source>
</evidence>
<keyword evidence="2" id="KW-0472">Membrane</keyword>
<evidence type="ECO:0000256" key="2">
    <source>
        <dbReference type="SAM" id="Phobius"/>
    </source>
</evidence>
<evidence type="ECO:0000313" key="3">
    <source>
        <dbReference type="EMBL" id="SFF77487.1"/>
    </source>
</evidence>